<accession>A0AA38TWB7</accession>
<proteinExistence type="predicted"/>
<keyword evidence="2" id="KW-1185">Reference proteome</keyword>
<name>A0AA38TWB7_9ASTR</name>
<organism evidence="1 2">
    <name type="scientific">Centaurea solstitialis</name>
    <name type="common">yellow star-thistle</name>
    <dbReference type="NCBI Taxonomy" id="347529"/>
    <lineage>
        <taxon>Eukaryota</taxon>
        <taxon>Viridiplantae</taxon>
        <taxon>Streptophyta</taxon>
        <taxon>Embryophyta</taxon>
        <taxon>Tracheophyta</taxon>
        <taxon>Spermatophyta</taxon>
        <taxon>Magnoliopsida</taxon>
        <taxon>eudicotyledons</taxon>
        <taxon>Gunneridae</taxon>
        <taxon>Pentapetalae</taxon>
        <taxon>asterids</taxon>
        <taxon>campanulids</taxon>
        <taxon>Asterales</taxon>
        <taxon>Asteraceae</taxon>
        <taxon>Carduoideae</taxon>
        <taxon>Cardueae</taxon>
        <taxon>Centaureinae</taxon>
        <taxon>Centaurea</taxon>
    </lineage>
</organism>
<comment type="caution">
    <text evidence="1">The sequence shown here is derived from an EMBL/GenBank/DDBJ whole genome shotgun (WGS) entry which is preliminary data.</text>
</comment>
<dbReference type="AlphaFoldDB" id="A0AA38TWB7"/>
<reference evidence="1" key="1">
    <citation type="submission" date="2023-03" db="EMBL/GenBank/DDBJ databases">
        <title>Chromosome-scale reference genome and RAD-based genetic map of yellow starthistle (Centaurea solstitialis) reveal putative structural variation and QTLs associated with invader traits.</title>
        <authorList>
            <person name="Reatini B."/>
            <person name="Cang F.A."/>
            <person name="Jiang Q."/>
            <person name="Mckibben M.T.W."/>
            <person name="Barker M.S."/>
            <person name="Rieseberg L.H."/>
            <person name="Dlugosch K.M."/>
        </authorList>
    </citation>
    <scope>NUCLEOTIDE SEQUENCE</scope>
    <source>
        <strain evidence="1">CAN-66</strain>
        <tissue evidence="1">Leaf</tissue>
    </source>
</reference>
<protein>
    <recommendedName>
        <fullName evidence="3">Reverse transcriptase Ty1/copia-type domain-containing protein</fullName>
    </recommendedName>
</protein>
<dbReference type="EMBL" id="JARYMX010000002">
    <property type="protein sequence ID" value="KAJ9561571.1"/>
    <property type="molecule type" value="Genomic_DNA"/>
</dbReference>
<dbReference type="Proteomes" id="UP001172457">
    <property type="component" value="Chromosome 2"/>
</dbReference>
<evidence type="ECO:0008006" key="3">
    <source>
        <dbReference type="Google" id="ProtNLM"/>
    </source>
</evidence>
<evidence type="ECO:0000313" key="1">
    <source>
        <dbReference type="EMBL" id="KAJ9561571.1"/>
    </source>
</evidence>
<gene>
    <name evidence="1" type="ORF">OSB04_006731</name>
</gene>
<sequence>MQEELAEFERNKVWRLVTRPWGKSIIGLKWIFRNKKDETVGNQRFILFARDISKMNLKHGMEDSFLEFKYFLTLISIACSNGNY</sequence>
<evidence type="ECO:0000313" key="2">
    <source>
        <dbReference type="Proteomes" id="UP001172457"/>
    </source>
</evidence>